<evidence type="ECO:0000313" key="1">
    <source>
        <dbReference type="EMBL" id="KIJ61218.1"/>
    </source>
</evidence>
<name>A0A0C9W4B0_9AGAM</name>
<dbReference type="EMBL" id="KN839864">
    <property type="protein sequence ID" value="KIJ61218.1"/>
    <property type="molecule type" value="Genomic_DNA"/>
</dbReference>
<proteinExistence type="predicted"/>
<sequence>MSGISQQDDEIIWVDSDTVRRADHDRAAYVIVYQCQWDLNGSLCQMWVEGDDGEMHTHLREYHGVKGDTKDVLTCRWLGCAQERKLGSMPRHVMTHLKIRYGCSNCTRTVARGDYLRAHLRNIEACSGANVVVVPGPHARVVGRECSVLL</sequence>
<dbReference type="OrthoDB" id="8922241at2759"/>
<gene>
    <name evidence="1" type="ORF">HYDPIDRAFT_116202</name>
</gene>
<keyword evidence="2" id="KW-1185">Reference proteome</keyword>
<dbReference type="HOGENOM" id="CLU_126337_2_0_1"/>
<organism evidence="1 2">
    <name type="scientific">Hydnomerulius pinastri MD-312</name>
    <dbReference type="NCBI Taxonomy" id="994086"/>
    <lineage>
        <taxon>Eukaryota</taxon>
        <taxon>Fungi</taxon>
        <taxon>Dikarya</taxon>
        <taxon>Basidiomycota</taxon>
        <taxon>Agaricomycotina</taxon>
        <taxon>Agaricomycetes</taxon>
        <taxon>Agaricomycetidae</taxon>
        <taxon>Boletales</taxon>
        <taxon>Boletales incertae sedis</taxon>
        <taxon>Leucogyrophana</taxon>
    </lineage>
</organism>
<accession>A0A0C9W4B0</accession>
<evidence type="ECO:0008006" key="3">
    <source>
        <dbReference type="Google" id="ProtNLM"/>
    </source>
</evidence>
<dbReference type="Proteomes" id="UP000053820">
    <property type="component" value="Unassembled WGS sequence"/>
</dbReference>
<evidence type="ECO:0000313" key="2">
    <source>
        <dbReference type="Proteomes" id="UP000053820"/>
    </source>
</evidence>
<reference evidence="1 2" key="1">
    <citation type="submission" date="2014-04" db="EMBL/GenBank/DDBJ databases">
        <title>Evolutionary Origins and Diversification of the Mycorrhizal Mutualists.</title>
        <authorList>
            <consortium name="DOE Joint Genome Institute"/>
            <consortium name="Mycorrhizal Genomics Consortium"/>
            <person name="Kohler A."/>
            <person name="Kuo A."/>
            <person name="Nagy L.G."/>
            <person name="Floudas D."/>
            <person name="Copeland A."/>
            <person name="Barry K.W."/>
            <person name="Cichocki N."/>
            <person name="Veneault-Fourrey C."/>
            <person name="LaButti K."/>
            <person name="Lindquist E.A."/>
            <person name="Lipzen A."/>
            <person name="Lundell T."/>
            <person name="Morin E."/>
            <person name="Murat C."/>
            <person name="Riley R."/>
            <person name="Ohm R."/>
            <person name="Sun H."/>
            <person name="Tunlid A."/>
            <person name="Henrissat B."/>
            <person name="Grigoriev I.V."/>
            <person name="Hibbett D.S."/>
            <person name="Martin F."/>
        </authorList>
    </citation>
    <scope>NUCLEOTIDE SEQUENCE [LARGE SCALE GENOMIC DNA]</scope>
    <source>
        <strain evidence="1 2">MD-312</strain>
    </source>
</reference>
<dbReference type="AlphaFoldDB" id="A0A0C9W4B0"/>
<protein>
    <recommendedName>
        <fullName evidence="3">C2H2-type domain-containing protein</fullName>
    </recommendedName>
</protein>